<dbReference type="Gene3D" id="3.40.50.300">
    <property type="entry name" value="P-loop containing nucleotide triphosphate hydrolases"/>
    <property type="match status" value="1"/>
</dbReference>
<name>A0A1E8PQX0_9BURK</name>
<reference evidence="1 2" key="1">
    <citation type="submission" date="2016-10" db="EMBL/GenBank/DDBJ databases">
        <title>Updated version of Genome Assembly of Janthinobacterium lividum ERGS5:01.</title>
        <authorList>
            <person name="Kumar R."/>
            <person name="Acharya V."/>
            <person name="Singh D."/>
        </authorList>
    </citation>
    <scope>NUCLEOTIDE SEQUENCE [LARGE SCALE GENOMIC DNA]</scope>
    <source>
        <strain evidence="1 2">ERGS5:01</strain>
    </source>
</reference>
<dbReference type="Proteomes" id="UP000092634">
    <property type="component" value="Unassembled WGS sequence"/>
</dbReference>
<evidence type="ECO:0008006" key="3">
    <source>
        <dbReference type="Google" id="ProtNLM"/>
    </source>
</evidence>
<evidence type="ECO:0000313" key="1">
    <source>
        <dbReference type="EMBL" id="OFJ48611.1"/>
    </source>
</evidence>
<dbReference type="EMBL" id="MAQB02000001">
    <property type="protein sequence ID" value="OFJ48611.1"/>
    <property type="molecule type" value="Genomic_DNA"/>
</dbReference>
<organism evidence="1 2">
    <name type="scientific">Janthinobacterium lividum</name>
    <dbReference type="NCBI Taxonomy" id="29581"/>
    <lineage>
        <taxon>Bacteria</taxon>
        <taxon>Pseudomonadati</taxon>
        <taxon>Pseudomonadota</taxon>
        <taxon>Betaproteobacteria</taxon>
        <taxon>Burkholderiales</taxon>
        <taxon>Oxalobacteraceae</taxon>
        <taxon>Janthinobacterium</taxon>
    </lineage>
</organism>
<sequence>MFYIFGSPRSGTTLLAQCISSHPDLVVPDETDFIVPLAFLINRVRDEAIGRELIFKMIVSSNRFSASLGQYVSQKDIRACVFDSAYDANTIVNVIYAKLAEAAGRKKAGDKSPNDLMSMRMLIESGTLGGADKVIHVVRDIRDLMLSLNRTGWAEDFDEYFPRIWSSTNLYLKYEMEKAAENYLLIRYEDFVAYPARVLTNPPKLSNRLPSSNLVGHVFMGLVGVGLP</sequence>
<proteinExistence type="predicted"/>
<gene>
    <name evidence="1" type="ORF">BA896_006445</name>
</gene>
<evidence type="ECO:0000313" key="2">
    <source>
        <dbReference type="Proteomes" id="UP000092634"/>
    </source>
</evidence>
<protein>
    <recommendedName>
        <fullName evidence="3">Sulfotransferase</fullName>
    </recommendedName>
</protein>
<dbReference type="SUPFAM" id="SSF52540">
    <property type="entry name" value="P-loop containing nucleoside triphosphate hydrolases"/>
    <property type="match status" value="1"/>
</dbReference>
<dbReference type="Pfam" id="PF13469">
    <property type="entry name" value="Sulfotransfer_3"/>
    <property type="match status" value="1"/>
</dbReference>
<dbReference type="AlphaFoldDB" id="A0A1E8PQX0"/>
<dbReference type="InterPro" id="IPR027417">
    <property type="entry name" value="P-loop_NTPase"/>
</dbReference>
<accession>A0A1E8PQX0</accession>
<comment type="caution">
    <text evidence="1">The sequence shown here is derived from an EMBL/GenBank/DDBJ whole genome shotgun (WGS) entry which is preliminary data.</text>
</comment>